<name>A0A1H4WL80_9MICC</name>
<protein>
    <recommendedName>
        <fullName evidence="5">Minor tail protein</fullName>
    </recommendedName>
</protein>
<dbReference type="AlphaFoldDB" id="A0A1H4WL80"/>
<reference evidence="3 4" key="1">
    <citation type="submission" date="2016-10" db="EMBL/GenBank/DDBJ databases">
        <authorList>
            <person name="de Groot N.N."/>
        </authorList>
    </citation>
    <scope>NUCLEOTIDE SEQUENCE [LARGE SCALE GENOMIC DNA]</scope>
    <source>
        <strain evidence="3 4">DSM 10495</strain>
    </source>
</reference>
<gene>
    <name evidence="1" type="ORF">SAMN04489745_0008</name>
    <name evidence="2" type="ORF">SAMN04489745_3179</name>
    <name evidence="3" type="ORF">SAMN04489745_3521</name>
</gene>
<dbReference type="EMBL" id="FNSN01000001">
    <property type="protein sequence ID" value="SEB28831.1"/>
    <property type="molecule type" value="Genomic_DNA"/>
</dbReference>
<dbReference type="EMBL" id="FNSN01000005">
    <property type="protein sequence ID" value="SEC94083.1"/>
    <property type="molecule type" value="Genomic_DNA"/>
</dbReference>
<evidence type="ECO:0000313" key="2">
    <source>
        <dbReference type="EMBL" id="SEC79635.1"/>
    </source>
</evidence>
<sequence length="375" mass="41109">MRFIICDLITGTVLDEAPLVIAEDLTRQLKGVGEGKFFAPFFDGEGRLYKNRYWEKLIVPWKSLILVTDEDGRIIWHGIPNSTATPGINGQEIPCRTVEEYLLRRYMPTAEFLDVDQANIFAAMINAANVNGIGLEVDAPLTGVILERLYQDAENTRIGDRLTELSNASPGFDWMIDIQWADAAQSRVRKIARMRPTMGNRTTTPEHAFISGVNITDATPETRWGQGDAATLVTAVGDGEGESRLISAPGIDTIREAAGWPRLEERRNFSGVDSEETIAAHMARMKQAFFGGQTLVTLEAKIPGDGDYYTGPADLTLGDTAQVNVRVGQDPVDLDEFAIELDAVWPVIGYSLSQDMKTWKPTLADLTGGDIGASG</sequence>
<proteinExistence type="predicted"/>
<dbReference type="EMBL" id="FNSN01000004">
    <property type="protein sequence ID" value="SEC79635.1"/>
    <property type="molecule type" value="Genomic_DNA"/>
</dbReference>
<dbReference type="STRING" id="156980.SAMN04489745_0008"/>
<evidence type="ECO:0000313" key="3">
    <source>
        <dbReference type="EMBL" id="SEC94083.1"/>
    </source>
</evidence>
<keyword evidence="4" id="KW-1185">Reference proteome</keyword>
<accession>A0A1H4WL80</accession>
<evidence type="ECO:0000313" key="1">
    <source>
        <dbReference type="EMBL" id="SEB28831.1"/>
    </source>
</evidence>
<evidence type="ECO:0008006" key="5">
    <source>
        <dbReference type="Google" id="ProtNLM"/>
    </source>
</evidence>
<dbReference type="RefSeq" id="WP_074783821.1">
    <property type="nucleotide sequence ID" value="NZ_FNSN01000001.1"/>
</dbReference>
<dbReference type="Proteomes" id="UP000182652">
    <property type="component" value="Unassembled WGS sequence"/>
</dbReference>
<organism evidence="3 4">
    <name type="scientific">Arthrobacter woluwensis</name>
    <dbReference type="NCBI Taxonomy" id="156980"/>
    <lineage>
        <taxon>Bacteria</taxon>
        <taxon>Bacillati</taxon>
        <taxon>Actinomycetota</taxon>
        <taxon>Actinomycetes</taxon>
        <taxon>Micrococcales</taxon>
        <taxon>Micrococcaceae</taxon>
        <taxon>Arthrobacter</taxon>
    </lineage>
</organism>
<evidence type="ECO:0000313" key="4">
    <source>
        <dbReference type="Proteomes" id="UP000182652"/>
    </source>
</evidence>